<keyword evidence="6 7" id="KW-0472">Membrane</keyword>
<evidence type="ECO:0000313" key="8">
    <source>
        <dbReference type="EMBL" id="OBY63177.1"/>
    </source>
</evidence>
<dbReference type="STRING" id="996801.BW723_05610"/>
<feature type="transmembrane region" description="Helical" evidence="7">
    <location>
        <begin position="58"/>
        <end position="80"/>
    </location>
</feature>
<name>A0A1B8TU27_9FLAO</name>
<dbReference type="PANTHER" id="PTHR33884">
    <property type="entry name" value="UPF0410 PROTEIN YMGE"/>
    <property type="match status" value="1"/>
</dbReference>
<evidence type="ECO:0000256" key="5">
    <source>
        <dbReference type="ARBA" id="ARBA00022989"/>
    </source>
</evidence>
<gene>
    <name evidence="8" type="ORF">LPB301_10100</name>
</gene>
<dbReference type="Pfam" id="PF04226">
    <property type="entry name" value="Transgly_assoc"/>
    <property type="match status" value="1"/>
</dbReference>
<sequence>MGLLYTIIIGAICGYIADVLMRDNGFGLLVNIIIGIAGSFVGDWLYGQLGIKINVNPYWLEDIIVGATGAIVILFLVGVLRGTRAKRR</sequence>
<protein>
    <recommendedName>
        <fullName evidence="10">Transglycosylase</fullName>
    </recommendedName>
</protein>
<feature type="transmembrane region" description="Helical" evidence="7">
    <location>
        <begin position="28"/>
        <end position="46"/>
    </location>
</feature>
<accession>A0A1B8TU27</accession>
<dbReference type="Proteomes" id="UP000092612">
    <property type="component" value="Unassembled WGS sequence"/>
</dbReference>
<evidence type="ECO:0000256" key="4">
    <source>
        <dbReference type="ARBA" id="ARBA00022692"/>
    </source>
</evidence>
<dbReference type="KEGG" id="prn:BW723_05610"/>
<keyword evidence="4 7" id="KW-0812">Transmembrane</keyword>
<organism evidence="8 9">
    <name type="scientific">Polaribacter reichenbachii</name>
    <dbReference type="NCBI Taxonomy" id="996801"/>
    <lineage>
        <taxon>Bacteria</taxon>
        <taxon>Pseudomonadati</taxon>
        <taxon>Bacteroidota</taxon>
        <taxon>Flavobacteriia</taxon>
        <taxon>Flavobacteriales</taxon>
        <taxon>Flavobacteriaceae</taxon>
    </lineage>
</organism>
<dbReference type="EMBL" id="LSFL01000035">
    <property type="protein sequence ID" value="OBY63177.1"/>
    <property type="molecule type" value="Genomic_DNA"/>
</dbReference>
<evidence type="ECO:0000256" key="7">
    <source>
        <dbReference type="SAM" id="Phobius"/>
    </source>
</evidence>
<feature type="transmembrane region" description="Helical" evidence="7">
    <location>
        <begin position="6"/>
        <end position="21"/>
    </location>
</feature>
<keyword evidence="3" id="KW-1003">Cell membrane</keyword>
<evidence type="ECO:0000313" key="9">
    <source>
        <dbReference type="Proteomes" id="UP000092612"/>
    </source>
</evidence>
<dbReference type="RefSeq" id="WP_068361073.1">
    <property type="nucleotide sequence ID" value="NZ_CP019337.1"/>
</dbReference>
<dbReference type="PANTHER" id="PTHR33884:SF3">
    <property type="entry name" value="UPF0410 PROTEIN YMGE"/>
    <property type="match status" value="1"/>
</dbReference>
<dbReference type="InterPro" id="IPR007341">
    <property type="entry name" value="Transgly_assoc"/>
</dbReference>
<dbReference type="GO" id="GO:0005886">
    <property type="term" value="C:plasma membrane"/>
    <property type="evidence" value="ECO:0007669"/>
    <property type="project" value="UniProtKB-SubCell"/>
</dbReference>
<evidence type="ECO:0000256" key="3">
    <source>
        <dbReference type="ARBA" id="ARBA00022475"/>
    </source>
</evidence>
<evidence type="ECO:0000256" key="1">
    <source>
        <dbReference type="ARBA" id="ARBA00004651"/>
    </source>
</evidence>
<dbReference type="OrthoDB" id="964123at2"/>
<reference evidence="9" key="1">
    <citation type="submission" date="2016-02" db="EMBL/GenBank/DDBJ databases">
        <title>Paenibacillus sp. LPB0068, isolated from Crassostrea gigas.</title>
        <authorList>
            <person name="Shin S.-K."/>
            <person name="Yi H."/>
        </authorList>
    </citation>
    <scope>NUCLEOTIDE SEQUENCE [LARGE SCALE GENOMIC DNA]</scope>
    <source>
        <strain evidence="9">KCTC 23969</strain>
    </source>
</reference>
<evidence type="ECO:0000256" key="2">
    <source>
        <dbReference type="ARBA" id="ARBA00011006"/>
    </source>
</evidence>
<evidence type="ECO:0000256" key="6">
    <source>
        <dbReference type="ARBA" id="ARBA00023136"/>
    </source>
</evidence>
<keyword evidence="9" id="KW-1185">Reference proteome</keyword>
<comment type="caution">
    <text evidence="8">The sequence shown here is derived from an EMBL/GenBank/DDBJ whole genome shotgun (WGS) entry which is preliminary data.</text>
</comment>
<proteinExistence type="inferred from homology"/>
<comment type="similarity">
    <text evidence="2">Belongs to the UPF0410 family.</text>
</comment>
<comment type="subcellular location">
    <subcellularLocation>
        <location evidence="1">Cell membrane</location>
        <topology evidence="1">Multi-pass membrane protein</topology>
    </subcellularLocation>
</comment>
<dbReference type="AlphaFoldDB" id="A0A1B8TU27"/>
<evidence type="ECO:0008006" key="10">
    <source>
        <dbReference type="Google" id="ProtNLM"/>
    </source>
</evidence>
<keyword evidence="5 7" id="KW-1133">Transmembrane helix</keyword>